<dbReference type="AlphaFoldDB" id="A0A6V7QLN5"/>
<sequence length="283" mass="28830">MAPRRHYARGTVPAPPPEVPERAGPSEVQELRAQMAVLIGVIQRQGSQIDRLQELLERQVAAAAVTVAEGRGPLVPSARAPNAPEGASILVAPAAAHPLPASVPLAASGSTILDAAAGEVTWEREALKKSRGEKRPGGDSEGQPSSKKPRGVGKGGPLARNLSAAAVSSSSCCRQLQQQLLQAEQLQAAAAAAAAAGSSCSSSTWLLLQAEQLQAAAAAISCCKLSCRACGTVWRAGGGRAAGRFTGGAKRPGYAAHVEEPAAVGDVTAVETRTQVRGVTQHA</sequence>
<name>A0A6V7QLN5_ANACO</name>
<feature type="compositionally biased region" description="Basic and acidic residues" evidence="1">
    <location>
        <begin position="126"/>
        <end position="138"/>
    </location>
</feature>
<proteinExistence type="predicted"/>
<gene>
    <name evidence="2" type="ORF">CB5_LOCUS27285</name>
</gene>
<dbReference type="EMBL" id="LR862137">
    <property type="protein sequence ID" value="CAD1844074.1"/>
    <property type="molecule type" value="Genomic_DNA"/>
</dbReference>
<reference evidence="2" key="1">
    <citation type="submission" date="2020-07" db="EMBL/GenBank/DDBJ databases">
        <authorList>
            <person name="Lin J."/>
        </authorList>
    </citation>
    <scope>NUCLEOTIDE SEQUENCE</scope>
</reference>
<accession>A0A6V7QLN5</accession>
<organism evidence="2">
    <name type="scientific">Ananas comosus var. bracteatus</name>
    <name type="common">red pineapple</name>
    <dbReference type="NCBI Taxonomy" id="296719"/>
    <lineage>
        <taxon>Eukaryota</taxon>
        <taxon>Viridiplantae</taxon>
        <taxon>Streptophyta</taxon>
        <taxon>Embryophyta</taxon>
        <taxon>Tracheophyta</taxon>
        <taxon>Spermatophyta</taxon>
        <taxon>Magnoliopsida</taxon>
        <taxon>Liliopsida</taxon>
        <taxon>Poales</taxon>
        <taxon>Bromeliaceae</taxon>
        <taxon>Bromelioideae</taxon>
        <taxon>Ananas</taxon>
    </lineage>
</organism>
<feature type="region of interest" description="Disordered" evidence="1">
    <location>
        <begin position="126"/>
        <end position="158"/>
    </location>
</feature>
<feature type="region of interest" description="Disordered" evidence="1">
    <location>
        <begin position="1"/>
        <end position="26"/>
    </location>
</feature>
<evidence type="ECO:0000313" key="2">
    <source>
        <dbReference type="EMBL" id="CAD1844074.1"/>
    </source>
</evidence>
<evidence type="ECO:0000256" key="1">
    <source>
        <dbReference type="SAM" id="MobiDB-lite"/>
    </source>
</evidence>
<protein>
    <submittedName>
        <fullName evidence="2">Uncharacterized protein</fullName>
    </submittedName>
</protein>